<evidence type="ECO:0000313" key="2">
    <source>
        <dbReference type="Proteomes" id="UP000233343"/>
    </source>
</evidence>
<dbReference type="Proteomes" id="UP000233343">
    <property type="component" value="Unassembled WGS sequence"/>
</dbReference>
<organism evidence="1 2">
    <name type="scientific">Cytobacillus horneckiae</name>
    <dbReference type="NCBI Taxonomy" id="549687"/>
    <lineage>
        <taxon>Bacteria</taxon>
        <taxon>Bacillati</taxon>
        <taxon>Bacillota</taxon>
        <taxon>Bacilli</taxon>
        <taxon>Bacillales</taxon>
        <taxon>Bacillaceae</taxon>
        <taxon>Cytobacillus</taxon>
    </lineage>
</organism>
<comment type="caution">
    <text evidence="1">The sequence shown here is derived from an EMBL/GenBank/DDBJ whole genome shotgun (WGS) entry which is preliminary data.</text>
</comment>
<keyword evidence="2" id="KW-1185">Reference proteome</keyword>
<dbReference type="AlphaFoldDB" id="A0A2N0ZE91"/>
<gene>
    <name evidence="1" type="ORF">CWS20_17120</name>
</gene>
<accession>A0A2N0ZE91</accession>
<dbReference type="InterPro" id="IPR058870">
    <property type="entry name" value="YuzC"/>
</dbReference>
<evidence type="ECO:0008006" key="3">
    <source>
        <dbReference type="Google" id="ProtNLM"/>
    </source>
</evidence>
<name>A0A2N0ZE91_9BACI</name>
<dbReference type="EMBL" id="PISD01000036">
    <property type="protein sequence ID" value="PKG27813.1"/>
    <property type="molecule type" value="Genomic_DNA"/>
</dbReference>
<sequence length="124" mass="14179">MYPYYYSPCQPPYYYPSAPYPYYAQNYRTFPSVDPSKFIVSAKEMEGLMTNASKLLAKMAESRQFSYNIMTAAQESNQAKVESLIQSTGINNIPKVTYNPDGLRLIFEAKGDTNTSLALRLRWT</sequence>
<dbReference type="Pfam" id="PF26344">
    <property type="entry name" value="YuzC"/>
    <property type="match status" value="1"/>
</dbReference>
<protein>
    <recommendedName>
        <fullName evidence="3">Inner spore coat protein</fullName>
    </recommendedName>
</protein>
<evidence type="ECO:0000313" key="1">
    <source>
        <dbReference type="EMBL" id="PKG27813.1"/>
    </source>
</evidence>
<dbReference type="RefSeq" id="WP_066190667.1">
    <property type="nucleotide sequence ID" value="NZ_JAFDQP010000012.1"/>
</dbReference>
<proteinExistence type="predicted"/>
<reference evidence="1 2" key="1">
    <citation type="journal article" date="2010" name="Int. J. Syst. Evol. Microbiol.">
        <title>Bacillus horneckiae sp. nov., isolated from a spacecraft-assembly clean room.</title>
        <authorList>
            <person name="Vaishampayan P."/>
            <person name="Probst A."/>
            <person name="Krishnamurthi S."/>
            <person name="Ghosh S."/>
            <person name="Osman S."/>
            <person name="McDowall A."/>
            <person name="Ruckmani A."/>
            <person name="Mayilraj S."/>
            <person name="Venkateswaran K."/>
        </authorList>
    </citation>
    <scope>NUCLEOTIDE SEQUENCE [LARGE SCALE GENOMIC DNA]</scope>
    <source>
        <strain evidence="2">1PO1SC</strain>
    </source>
</reference>